<dbReference type="GO" id="GO:0005739">
    <property type="term" value="C:mitochondrion"/>
    <property type="evidence" value="ECO:0007669"/>
    <property type="project" value="TreeGrafter"/>
</dbReference>
<dbReference type="InterPro" id="IPR036249">
    <property type="entry name" value="Thioredoxin-like_sf"/>
</dbReference>
<dbReference type="PANTHER" id="PTHR46679:SF1">
    <property type="entry name" value="GLUTAREDOXIN-2, MITOCHONDRIAL"/>
    <property type="match status" value="1"/>
</dbReference>
<dbReference type="Pfam" id="PF00462">
    <property type="entry name" value="Glutaredoxin"/>
    <property type="match status" value="1"/>
</dbReference>
<dbReference type="InterPro" id="IPR003347">
    <property type="entry name" value="JmjC_dom"/>
</dbReference>
<evidence type="ECO:0000256" key="4">
    <source>
        <dbReference type="ARBA" id="ARBA00023157"/>
    </source>
</evidence>
<dbReference type="GO" id="GO:0015035">
    <property type="term" value="F:protein-disulfide reductase activity"/>
    <property type="evidence" value="ECO:0007669"/>
    <property type="project" value="TreeGrafter"/>
</dbReference>
<dbReference type="Gene3D" id="3.40.30.10">
    <property type="entry name" value="Glutaredoxin"/>
    <property type="match status" value="1"/>
</dbReference>
<name>A0A6V7UHX3_MELEN</name>
<keyword evidence="5" id="KW-0676">Redox-active center</keyword>
<evidence type="ECO:0000259" key="6">
    <source>
        <dbReference type="PROSITE" id="PS51184"/>
    </source>
</evidence>
<sequence length="507" mass="58781">MGAAESSLSEKVDEKGIKKEIGECPVVIYTKSECGYCKMAKDLLEKERINYKEHELGHLQREDPETYQKRVNGLVYITRHKTMPQVFICESFIGGFTELNKLAQEGKLKEEISRSNSSSIYWHHHSTFSNSRQEKPFAYAWLITSFIFCWCFLLTTESCSVLLDLLNSLAWTLDTNHQPFFVDLAFLIVCFIMVTIEQKIEENNYVENDDIFVTSNLEENKNNIFDGNNNDDVDSNNGGWNDNDDELFYLLKQNNCTIERVDGTKFGQDDFLTNYAYSKPLIITNIFDNSKKSYFQKSNLLANWSNFPVVLASANTYRRVIFCDFNNFKKNFSVETTFGVYLQKYLKPLDINIPANETFYLFGDIDREMWKPLLDQYKLPSWNLPGHESALSFGIAAVGTGVPFHFHGPGFAEVIFGAKYWFLSPFEKRPEWDPNVSTLQWMKEIFLNLPLEEKPLNCLLLPGELIYFPDKWWHATLNVKTSVFFSTFLSPTNNKINEIKGSRKDEF</sequence>
<keyword evidence="2" id="KW-0813">Transport</keyword>
<dbReference type="AlphaFoldDB" id="A0A6V7UHX3"/>
<evidence type="ECO:0000256" key="3">
    <source>
        <dbReference type="ARBA" id="ARBA00022982"/>
    </source>
</evidence>
<reference evidence="7 8" key="1">
    <citation type="submission" date="2020-08" db="EMBL/GenBank/DDBJ databases">
        <authorList>
            <person name="Koutsovoulos G."/>
            <person name="Danchin GJ E."/>
        </authorList>
    </citation>
    <scope>NUCLEOTIDE SEQUENCE [LARGE SCALE GENOMIC DNA]</scope>
</reference>
<comment type="caution">
    <text evidence="7">The sequence shown here is derived from an EMBL/GenBank/DDBJ whole genome shotgun (WGS) entry which is preliminary data.</text>
</comment>
<evidence type="ECO:0000313" key="8">
    <source>
        <dbReference type="Proteomes" id="UP000580250"/>
    </source>
</evidence>
<proteinExistence type="inferred from homology"/>
<dbReference type="PRINTS" id="PR00160">
    <property type="entry name" value="GLUTAREDOXIN"/>
</dbReference>
<dbReference type="PROSITE" id="PS51354">
    <property type="entry name" value="GLUTAREDOXIN_2"/>
    <property type="match status" value="1"/>
</dbReference>
<dbReference type="PANTHER" id="PTHR46679">
    <property type="match status" value="1"/>
</dbReference>
<organism evidence="7 8">
    <name type="scientific">Meloidogyne enterolobii</name>
    <name type="common">Root-knot nematode worm</name>
    <name type="synonym">Meloidogyne mayaguensis</name>
    <dbReference type="NCBI Taxonomy" id="390850"/>
    <lineage>
        <taxon>Eukaryota</taxon>
        <taxon>Metazoa</taxon>
        <taxon>Ecdysozoa</taxon>
        <taxon>Nematoda</taxon>
        <taxon>Chromadorea</taxon>
        <taxon>Rhabditida</taxon>
        <taxon>Tylenchina</taxon>
        <taxon>Tylenchomorpha</taxon>
        <taxon>Tylenchoidea</taxon>
        <taxon>Meloidogynidae</taxon>
        <taxon>Meloidogyninae</taxon>
        <taxon>Meloidogyne</taxon>
    </lineage>
</organism>
<dbReference type="InterPro" id="IPR002109">
    <property type="entry name" value="Glutaredoxin"/>
</dbReference>
<keyword evidence="3" id="KW-0249">Electron transport</keyword>
<evidence type="ECO:0000256" key="2">
    <source>
        <dbReference type="ARBA" id="ARBA00022448"/>
    </source>
</evidence>
<gene>
    <name evidence="7" type="ORF">MENT_LOCUS13256</name>
</gene>
<dbReference type="EMBL" id="CAJEWN010000071">
    <property type="protein sequence ID" value="CAD2158590.1"/>
    <property type="molecule type" value="Genomic_DNA"/>
</dbReference>
<dbReference type="Gene3D" id="2.60.120.650">
    <property type="entry name" value="Cupin"/>
    <property type="match status" value="1"/>
</dbReference>
<protein>
    <recommendedName>
        <fullName evidence="6">JmjC domain-containing protein</fullName>
    </recommendedName>
</protein>
<feature type="domain" description="JmjC" evidence="6">
    <location>
        <begin position="368"/>
        <end position="506"/>
    </location>
</feature>
<dbReference type="InterPro" id="IPR014025">
    <property type="entry name" value="Glutaredoxin_subgr"/>
</dbReference>
<keyword evidence="4" id="KW-1015">Disulfide bond</keyword>
<dbReference type="PROSITE" id="PS51184">
    <property type="entry name" value="JMJC"/>
    <property type="match status" value="1"/>
</dbReference>
<dbReference type="Proteomes" id="UP000580250">
    <property type="component" value="Unassembled WGS sequence"/>
</dbReference>
<comment type="similarity">
    <text evidence="1">Belongs to the glutaredoxin family.</text>
</comment>
<evidence type="ECO:0000313" key="7">
    <source>
        <dbReference type="EMBL" id="CAD2158590.1"/>
    </source>
</evidence>
<evidence type="ECO:0000256" key="5">
    <source>
        <dbReference type="ARBA" id="ARBA00023284"/>
    </source>
</evidence>
<dbReference type="SUPFAM" id="SSF52833">
    <property type="entry name" value="Thioredoxin-like"/>
    <property type="match status" value="1"/>
</dbReference>
<accession>A0A6V7UHX3</accession>
<dbReference type="OrthoDB" id="418495at2759"/>
<dbReference type="SUPFAM" id="SSF51197">
    <property type="entry name" value="Clavaminate synthase-like"/>
    <property type="match status" value="1"/>
</dbReference>
<evidence type="ECO:0000256" key="1">
    <source>
        <dbReference type="ARBA" id="ARBA00007787"/>
    </source>
</evidence>